<evidence type="ECO:0000256" key="1">
    <source>
        <dbReference type="SAM" id="MobiDB-lite"/>
    </source>
</evidence>
<sequence>MARSDLEAPATFAIAKHRQNPQALTVWGGMATALPGSESVRLQRVVHFEGQDPARRHNSLEAQKESVSGVGATKPPRSRSSSVTRRNEVHFSSIPQLHSHPDDRFSEIITGEPYRPTSEHQRTPFAPKAESRVDDSGAADERRSQPISHKASVDLDSQLLTIPVEGSVDSKSTSEMEPPSRTPSLKSIDVVPPALVVTDALTPPRTEVGVQTGETIRLRQAMSFNEDQSKTADHTERSRLAPFGHVNSNVSFERFANNSFEKRGHPAPAVLTAMLQQRQNEAARRQTESALPGEATPKSGYRPSGGEGDKPLQREMLDVRQERKRSFIDNQHHRYETRTHQEWRSSTRSQWEDGKLDENYNELRGGDWTDANERLRAGGTACTVSDSVQQQIEKLQYSHLSDQVFEEREVIVERNEYNGGPQQSRILTVQQMQKTHHSAGKLDELPVIGSDAQRNVRKSQDSNENRSFHMQDEKYSQPNVISRKTVEQLRQSVMAESRPPMTPKGSSSSYVPTLTDIKDLSMTEPMVRGGSPYKWIVPEIDSCKEKKEADVRSNQSRTSSHGSTVRRHIPRGRIRDLARLFDGMSKQASRQVDALRGKSLPPPKHRSMFVRTHSLPRERDPSPESPPRNVAPYAVTEPKRPDEYPLAKGVTNSHITTTANQPLFVSSQRNSCSEPEVPHYEVDWRKPQQQQGNEMQSRDHDEASTDSRVDLRRTSTPLGSRIAGDLAHAFGRIPPIHPPESPSVYETRHLESGVSRNFNAAETAIVSDTRNEVIESTERPDTVEHHYAQPVVVKTAPAPHRLSVIHPNNGQHGYYVQHKRSQSDQLSYRTSANPDGEPIYAKVHRVSAGQYEPSHGRQVSCDPTAVNTMNTKEKRFEHIEEENVNGEIDRMFEFVDVSEGEKTCCLWH</sequence>
<feature type="region of interest" description="Disordered" evidence="1">
    <location>
        <begin position="585"/>
        <end position="645"/>
    </location>
</feature>
<feature type="compositionally biased region" description="Basic and acidic residues" evidence="1">
    <location>
        <begin position="129"/>
        <end position="144"/>
    </location>
</feature>
<dbReference type="EMBL" id="UZAH01027800">
    <property type="protein sequence ID" value="VDO95110.1"/>
    <property type="molecule type" value="Genomic_DNA"/>
</dbReference>
<reference evidence="2 3" key="1">
    <citation type="submission" date="2018-11" db="EMBL/GenBank/DDBJ databases">
        <authorList>
            <consortium name="Pathogen Informatics"/>
        </authorList>
    </citation>
    <scope>NUCLEOTIDE SEQUENCE [LARGE SCALE GENOMIC DNA]</scope>
</reference>
<dbReference type="WBParaSite" id="HPBE_0001315501-mRNA-1">
    <property type="protein sequence ID" value="HPBE_0001315501-mRNA-1"/>
    <property type="gene ID" value="HPBE_0001315501"/>
</dbReference>
<protein>
    <submittedName>
        <fullName evidence="4">HP domain-containing protein</fullName>
    </submittedName>
</protein>
<feature type="region of interest" description="Disordered" evidence="1">
    <location>
        <begin position="453"/>
        <end position="473"/>
    </location>
</feature>
<feature type="compositionally biased region" description="Basic and acidic residues" evidence="1">
    <location>
        <begin position="50"/>
        <end position="64"/>
    </location>
</feature>
<evidence type="ECO:0000313" key="3">
    <source>
        <dbReference type="Proteomes" id="UP000050761"/>
    </source>
</evidence>
<feature type="compositionally biased region" description="Polar residues" evidence="1">
    <location>
        <begin position="552"/>
        <end position="563"/>
    </location>
</feature>
<name>A0A3P7Z646_HELPZ</name>
<feature type="compositionally biased region" description="Basic and acidic residues" evidence="1">
    <location>
        <begin position="458"/>
        <end position="473"/>
    </location>
</feature>
<organism evidence="2">
    <name type="scientific">Heligmosomoides polygyrus</name>
    <name type="common">Parasitic roundworm</name>
    <dbReference type="NCBI Taxonomy" id="6339"/>
    <lineage>
        <taxon>Eukaryota</taxon>
        <taxon>Metazoa</taxon>
        <taxon>Ecdysozoa</taxon>
        <taxon>Nematoda</taxon>
        <taxon>Chromadorea</taxon>
        <taxon>Rhabditida</taxon>
        <taxon>Rhabditina</taxon>
        <taxon>Rhabditomorpha</taxon>
        <taxon>Strongyloidea</taxon>
        <taxon>Heligmosomidae</taxon>
        <taxon>Heligmosomoides</taxon>
    </lineage>
</organism>
<keyword evidence="3" id="KW-1185">Reference proteome</keyword>
<feature type="region of interest" description="Disordered" evidence="1">
    <location>
        <begin position="668"/>
        <end position="709"/>
    </location>
</feature>
<reference evidence="4" key="2">
    <citation type="submission" date="2019-09" db="UniProtKB">
        <authorList>
            <consortium name="WormBaseParasite"/>
        </authorList>
    </citation>
    <scope>IDENTIFICATION</scope>
</reference>
<feature type="region of interest" description="Disordered" evidence="1">
    <location>
        <begin position="50"/>
        <end position="154"/>
    </location>
</feature>
<feature type="compositionally biased region" description="Basic and acidic residues" evidence="1">
    <location>
        <begin position="696"/>
        <end position="709"/>
    </location>
</feature>
<feature type="region of interest" description="Disordered" evidence="1">
    <location>
        <begin position="167"/>
        <end position="186"/>
    </location>
</feature>
<feature type="compositionally biased region" description="Basic and acidic residues" evidence="1">
    <location>
        <begin position="676"/>
        <end position="686"/>
    </location>
</feature>
<accession>A0A3P7Z646</accession>
<feature type="region of interest" description="Disordered" evidence="1">
    <location>
        <begin position="277"/>
        <end position="311"/>
    </location>
</feature>
<dbReference type="Proteomes" id="UP000050761">
    <property type="component" value="Unassembled WGS sequence"/>
</dbReference>
<evidence type="ECO:0000313" key="4">
    <source>
        <dbReference type="WBParaSite" id="HPBE_0001315501-mRNA-1"/>
    </source>
</evidence>
<evidence type="ECO:0000313" key="2">
    <source>
        <dbReference type="EMBL" id="VDO95110.1"/>
    </source>
</evidence>
<feature type="region of interest" description="Disordered" evidence="1">
    <location>
        <begin position="546"/>
        <end position="567"/>
    </location>
</feature>
<dbReference type="OrthoDB" id="5915976at2759"/>
<dbReference type="AlphaFoldDB" id="A0A3P7Z646"/>
<gene>
    <name evidence="2" type="ORF">HPBE_LOCUS13156</name>
</gene>
<proteinExistence type="predicted"/>